<evidence type="ECO:0000313" key="2">
    <source>
        <dbReference type="RefSeq" id="XP_075092207.1"/>
    </source>
</evidence>
<gene>
    <name evidence="2" type="primary">LOC107820385</name>
</gene>
<name>A0AC58T4P0_TOBAC</name>
<accession>A0AC58T4P0</accession>
<reference evidence="2" key="2">
    <citation type="submission" date="2025-08" db="UniProtKB">
        <authorList>
            <consortium name="RefSeq"/>
        </authorList>
    </citation>
    <scope>IDENTIFICATION</scope>
    <source>
        <tissue evidence="2">Leaf</tissue>
    </source>
</reference>
<reference evidence="1" key="1">
    <citation type="journal article" date="2014" name="Nat. Commun.">
        <title>The tobacco genome sequence and its comparison with those of tomato and potato.</title>
        <authorList>
            <person name="Sierro N."/>
            <person name="Battey J.N."/>
            <person name="Ouadi S."/>
            <person name="Bakaher N."/>
            <person name="Bovet L."/>
            <person name="Willig A."/>
            <person name="Goepfert S."/>
            <person name="Peitsch M.C."/>
            <person name="Ivanov N.V."/>
        </authorList>
    </citation>
    <scope>NUCLEOTIDE SEQUENCE [LARGE SCALE GENOMIC DNA]</scope>
</reference>
<organism evidence="1 2">
    <name type="scientific">Nicotiana tabacum</name>
    <name type="common">Common tobacco</name>
    <dbReference type="NCBI Taxonomy" id="4097"/>
    <lineage>
        <taxon>Eukaryota</taxon>
        <taxon>Viridiplantae</taxon>
        <taxon>Streptophyta</taxon>
        <taxon>Embryophyta</taxon>
        <taxon>Tracheophyta</taxon>
        <taxon>Spermatophyta</taxon>
        <taxon>Magnoliopsida</taxon>
        <taxon>eudicotyledons</taxon>
        <taxon>Gunneridae</taxon>
        <taxon>Pentapetalae</taxon>
        <taxon>asterids</taxon>
        <taxon>lamiids</taxon>
        <taxon>Solanales</taxon>
        <taxon>Solanaceae</taxon>
        <taxon>Nicotianoideae</taxon>
        <taxon>Nicotianeae</taxon>
        <taxon>Nicotiana</taxon>
    </lineage>
</organism>
<evidence type="ECO:0000313" key="1">
    <source>
        <dbReference type="Proteomes" id="UP000790787"/>
    </source>
</evidence>
<protein>
    <submittedName>
        <fullName evidence="2">G-type lectin S-receptor-like serine/threonine-protein kinase At2g19130</fullName>
    </submittedName>
</protein>
<keyword evidence="1" id="KW-1185">Reference proteome</keyword>
<sequence length="380" mass="42476">MVAKEMIRHGYKPGKGLRASLQGIIEPITLFATKKFFGVGFHATEADVTWANQRKSNGWVNSIEMTSEDTSAWKMFFDGVVNAKGVGIGTILISPTALSGNVVRNISVTAVLHDDGNLILRDMSNSSAPLLLWQSFDYPTDTLLPGAKLGYDKRTQKKSVLTSWKHFYDPAPGLFSLELDPKHGQFVLKWKRTTRYWASGSWNGRIFSSVPDWLNTVYNYSYTDNENELYFTYSPFNRAIASRWNMGLSGQVQQLSWSDSSIAWTLLWSLPRERCEVYASCGAFGVCSNANASCNCLSGFKPRSTGEWNSKNYSGGCVRIGKLQCSDIAEDNDSFWMNFTMRLPIPQYTNVTVEDASQCRSTCFNSCSCNAYTYDGSSNC</sequence>
<dbReference type="Proteomes" id="UP000790787">
    <property type="component" value="Chromosome 18"/>
</dbReference>
<dbReference type="RefSeq" id="XP_075092207.1">
    <property type="nucleotide sequence ID" value="XM_075236106.1"/>
</dbReference>
<proteinExistence type="predicted"/>